<dbReference type="InParanoid" id="A0A7J7CFG9"/>
<accession>A0A7J7CFG9</accession>
<dbReference type="AlphaFoldDB" id="A0A7J7CFG9"/>
<evidence type="ECO:0000313" key="1">
    <source>
        <dbReference type="EMBL" id="KAF5732456.1"/>
    </source>
</evidence>
<gene>
    <name evidence="1" type="ORF">HS088_TW18G01151</name>
</gene>
<sequence>MELSFQLEDEVVAMLEARYGERQSPPAIVLSAGGQGDRRYQAMSKIRWVSGSRFSRRPGLSVGYQPLDGLPVAPAFGYEVGRDQTAGKRKTLVPQMNTFFKSHFTFQ</sequence>
<dbReference type="Proteomes" id="UP000593562">
    <property type="component" value="Unassembled WGS sequence"/>
</dbReference>
<organism evidence="1 2">
    <name type="scientific">Tripterygium wilfordii</name>
    <name type="common">Thunder God vine</name>
    <dbReference type="NCBI Taxonomy" id="458696"/>
    <lineage>
        <taxon>Eukaryota</taxon>
        <taxon>Viridiplantae</taxon>
        <taxon>Streptophyta</taxon>
        <taxon>Embryophyta</taxon>
        <taxon>Tracheophyta</taxon>
        <taxon>Spermatophyta</taxon>
        <taxon>Magnoliopsida</taxon>
        <taxon>eudicotyledons</taxon>
        <taxon>Gunneridae</taxon>
        <taxon>Pentapetalae</taxon>
        <taxon>rosids</taxon>
        <taxon>fabids</taxon>
        <taxon>Celastrales</taxon>
        <taxon>Celastraceae</taxon>
        <taxon>Tripterygium</taxon>
    </lineage>
</organism>
<name>A0A7J7CFG9_TRIWF</name>
<dbReference type="EMBL" id="JAAARO010000018">
    <property type="protein sequence ID" value="KAF5732456.1"/>
    <property type="molecule type" value="Genomic_DNA"/>
</dbReference>
<protein>
    <submittedName>
        <fullName evidence="1">Uncharacterized protein</fullName>
    </submittedName>
</protein>
<reference evidence="1 2" key="1">
    <citation type="journal article" date="2020" name="Nat. Commun.">
        <title>Genome of Tripterygium wilfordii and identification of cytochrome P450 involved in triptolide biosynthesis.</title>
        <authorList>
            <person name="Tu L."/>
            <person name="Su P."/>
            <person name="Zhang Z."/>
            <person name="Gao L."/>
            <person name="Wang J."/>
            <person name="Hu T."/>
            <person name="Zhou J."/>
            <person name="Zhang Y."/>
            <person name="Zhao Y."/>
            <person name="Liu Y."/>
            <person name="Song Y."/>
            <person name="Tong Y."/>
            <person name="Lu Y."/>
            <person name="Yang J."/>
            <person name="Xu C."/>
            <person name="Jia M."/>
            <person name="Peters R.J."/>
            <person name="Huang L."/>
            <person name="Gao W."/>
        </authorList>
    </citation>
    <scope>NUCLEOTIDE SEQUENCE [LARGE SCALE GENOMIC DNA]</scope>
    <source>
        <strain evidence="2">cv. XIE 37</strain>
        <tissue evidence="1">Leaf</tissue>
    </source>
</reference>
<evidence type="ECO:0000313" key="2">
    <source>
        <dbReference type="Proteomes" id="UP000593562"/>
    </source>
</evidence>
<proteinExistence type="predicted"/>
<comment type="caution">
    <text evidence="1">The sequence shown here is derived from an EMBL/GenBank/DDBJ whole genome shotgun (WGS) entry which is preliminary data.</text>
</comment>
<keyword evidence="2" id="KW-1185">Reference proteome</keyword>